<organism evidence="1 2">
    <name type="scientific">Periconia digitata</name>
    <dbReference type="NCBI Taxonomy" id="1303443"/>
    <lineage>
        <taxon>Eukaryota</taxon>
        <taxon>Fungi</taxon>
        <taxon>Dikarya</taxon>
        <taxon>Ascomycota</taxon>
        <taxon>Pezizomycotina</taxon>
        <taxon>Dothideomycetes</taxon>
        <taxon>Pleosporomycetidae</taxon>
        <taxon>Pleosporales</taxon>
        <taxon>Massarineae</taxon>
        <taxon>Periconiaceae</taxon>
        <taxon>Periconia</taxon>
    </lineage>
</organism>
<accession>A0A9W4XKX6</accession>
<evidence type="ECO:0000313" key="1">
    <source>
        <dbReference type="EMBL" id="CAI6335749.1"/>
    </source>
</evidence>
<name>A0A9W4XKX6_9PLEO</name>
<keyword evidence="2" id="KW-1185">Reference proteome</keyword>
<dbReference type="AlphaFoldDB" id="A0A9W4XKX6"/>
<gene>
    <name evidence="1" type="ORF">PDIGIT_LOCUS8834</name>
</gene>
<protein>
    <submittedName>
        <fullName evidence="1">Uncharacterized protein</fullName>
    </submittedName>
</protein>
<reference evidence="1" key="1">
    <citation type="submission" date="2023-01" db="EMBL/GenBank/DDBJ databases">
        <authorList>
            <person name="Van Ghelder C."/>
            <person name="Rancurel C."/>
        </authorList>
    </citation>
    <scope>NUCLEOTIDE SEQUENCE</scope>
    <source>
        <strain evidence="1">CNCM I-4278</strain>
    </source>
</reference>
<dbReference type="EMBL" id="CAOQHR010000006">
    <property type="protein sequence ID" value="CAI6335749.1"/>
    <property type="molecule type" value="Genomic_DNA"/>
</dbReference>
<dbReference type="Proteomes" id="UP001152607">
    <property type="component" value="Unassembled WGS sequence"/>
</dbReference>
<comment type="caution">
    <text evidence="1">The sequence shown here is derived from an EMBL/GenBank/DDBJ whole genome shotgun (WGS) entry which is preliminary data.</text>
</comment>
<sequence length="97" mass="11153">MIRLLRRARLLGLETNCASHHTEPHRCLTSSTVTAPLIRHKSPMMGAFQASFSMPPQDLVSSSLQQNRELNNCWTLNEEDFILIRRRMMTELNTRSG</sequence>
<evidence type="ECO:0000313" key="2">
    <source>
        <dbReference type="Proteomes" id="UP001152607"/>
    </source>
</evidence>
<proteinExistence type="predicted"/>